<dbReference type="Proteomes" id="UP000248786">
    <property type="component" value="Unassembled WGS sequence"/>
</dbReference>
<evidence type="ECO:0000313" key="2">
    <source>
        <dbReference type="EMBL" id="RAL70036.1"/>
    </source>
</evidence>
<dbReference type="Proteomes" id="UP000249146">
    <property type="component" value="Unassembled WGS sequence"/>
</dbReference>
<proteinExistence type="predicted"/>
<protein>
    <submittedName>
        <fullName evidence="1">Uncharacterized protein</fullName>
    </submittedName>
</protein>
<dbReference type="EMBL" id="QGLD01000018">
    <property type="protein sequence ID" value="RAL70036.1"/>
    <property type="molecule type" value="Genomic_DNA"/>
</dbReference>
<name>A0A328EJG3_9CHLR</name>
<evidence type="ECO:0000313" key="4">
    <source>
        <dbReference type="Proteomes" id="UP000249146"/>
    </source>
</evidence>
<dbReference type="AlphaFoldDB" id="A0A328EJG3"/>
<evidence type="ECO:0000313" key="1">
    <source>
        <dbReference type="EMBL" id="RAL68830.1"/>
    </source>
</evidence>
<sequence>MIRANLQASNRNCTEAIVKLFLNGPDAAQVWMDCAVEVIDTYLTSGADDSIFEEPIFKNTFNNDLNGFLKWENLGKSEQDSPRLRNLLAVNKSVMGHKIGSISPRDMIKAVITANV</sequence>
<organism evidence="1 4">
    <name type="scientific">Dehalococcoides mccartyi</name>
    <dbReference type="NCBI Taxonomy" id="61435"/>
    <lineage>
        <taxon>Bacteria</taxon>
        <taxon>Bacillati</taxon>
        <taxon>Chloroflexota</taxon>
        <taxon>Dehalococcoidia</taxon>
        <taxon>Dehalococcoidales</taxon>
        <taxon>Dehalococcoidaceae</taxon>
        <taxon>Dehalococcoides</taxon>
    </lineage>
</organism>
<accession>A0A328EJG3</accession>
<comment type="caution">
    <text evidence="1">The sequence shown here is derived from an EMBL/GenBank/DDBJ whole genome shotgun (WGS) entry which is preliminary data.</text>
</comment>
<evidence type="ECO:0000313" key="3">
    <source>
        <dbReference type="Proteomes" id="UP000248786"/>
    </source>
</evidence>
<dbReference type="EMBL" id="QGLC01000025">
    <property type="protein sequence ID" value="RAL68830.1"/>
    <property type="molecule type" value="Genomic_DNA"/>
</dbReference>
<reference evidence="3 4" key="1">
    <citation type="submission" date="2018-05" db="EMBL/GenBank/DDBJ databases">
        <title>Draft genome sequences of Dehalococcoides mccartyi strains RC and KS.</title>
        <authorList>
            <person name="Higgins S.A."/>
            <person name="Padilla-Crespo E."/>
            <person name="Loeffler F.E."/>
        </authorList>
    </citation>
    <scope>NUCLEOTIDE SEQUENCE [LARGE SCALE GENOMIC DNA]</scope>
    <source>
        <strain evidence="2 3">KS</strain>
        <strain evidence="1 4">RC</strain>
    </source>
</reference>
<gene>
    <name evidence="2" type="ORF">C1G86_1563</name>
    <name evidence="1" type="ORF">C1G87_1596</name>
</gene>